<dbReference type="NCBIfam" id="TIGR03302">
    <property type="entry name" value="OM_YfiO"/>
    <property type="match status" value="1"/>
</dbReference>
<name>A0A3B0W4V2_9ZZZZ</name>
<dbReference type="Pfam" id="PF13525">
    <property type="entry name" value="YfiO"/>
    <property type="match status" value="1"/>
</dbReference>
<keyword evidence="3" id="KW-0998">Cell outer membrane</keyword>
<organism evidence="5">
    <name type="scientific">hydrothermal vent metagenome</name>
    <dbReference type="NCBI Taxonomy" id="652676"/>
    <lineage>
        <taxon>unclassified sequences</taxon>
        <taxon>metagenomes</taxon>
        <taxon>ecological metagenomes</taxon>
    </lineage>
</organism>
<sequence>MLQKNKTHLIKLALVLLLGTLVLQGCGKKDEVREVEVTKLTSLEMYLAAKRALDAGVWSTATDKYRALRSHYPFGHYTEQGYLEMAYAQYKLYQMEQAVSTVDRFIKNYPAHKNLDYAYYLKGLIFFDSDRGLMQRVNPDRTADRNQDNIRNAFTAFKNFIERYPESSYAPDARKRMVYLKNQLAAYEVQVASYYLRRGAPIAAVNRAKFVLESFQDTPAVPNALALMVESYKKLDESELAEQSKQMLAANYPNHSYLQDGEIDLSTAVLKWRDLWPF</sequence>
<keyword evidence="2" id="KW-0472">Membrane</keyword>
<evidence type="ECO:0000256" key="3">
    <source>
        <dbReference type="ARBA" id="ARBA00023237"/>
    </source>
</evidence>
<evidence type="ECO:0000259" key="4">
    <source>
        <dbReference type="Pfam" id="PF13525"/>
    </source>
</evidence>
<dbReference type="InterPro" id="IPR017689">
    <property type="entry name" value="BamD"/>
</dbReference>
<feature type="domain" description="Outer membrane lipoprotein BamD-like" evidence="4">
    <location>
        <begin position="42"/>
        <end position="246"/>
    </location>
</feature>
<dbReference type="EMBL" id="UOFA01000346">
    <property type="protein sequence ID" value="VAW47470.1"/>
    <property type="molecule type" value="Genomic_DNA"/>
</dbReference>
<dbReference type="InterPro" id="IPR039565">
    <property type="entry name" value="BamD-like"/>
</dbReference>
<gene>
    <name evidence="5" type="ORF">MNBD_GAMMA02-1476</name>
</gene>
<keyword evidence="1" id="KW-0732">Signal</keyword>
<dbReference type="CDD" id="cd15830">
    <property type="entry name" value="BamD"/>
    <property type="match status" value="1"/>
</dbReference>
<dbReference type="InterPro" id="IPR011990">
    <property type="entry name" value="TPR-like_helical_dom_sf"/>
</dbReference>
<evidence type="ECO:0000256" key="2">
    <source>
        <dbReference type="ARBA" id="ARBA00023136"/>
    </source>
</evidence>
<proteinExistence type="inferred from homology"/>
<dbReference type="PROSITE" id="PS51257">
    <property type="entry name" value="PROKAR_LIPOPROTEIN"/>
    <property type="match status" value="1"/>
</dbReference>
<dbReference type="Gene3D" id="1.25.40.10">
    <property type="entry name" value="Tetratricopeptide repeat domain"/>
    <property type="match status" value="1"/>
</dbReference>
<dbReference type="AlphaFoldDB" id="A0A3B0W4V2"/>
<accession>A0A3B0W4V2</accession>
<evidence type="ECO:0000256" key="1">
    <source>
        <dbReference type="ARBA" id="ARBA00022729"/>
    </source>
</evidence>
<protein>
    <submittedName>
        <fullName evidence="5">Outer membrane beta-barrel assembly protein BamD</fullName>
    </submittedName>
</protein>
<evidence type="ECO:0000313" key="5">
    <source>
        <dbReference type="EMBL" id="VAW47470.1"/>
    </source>
</evidence>
<dbReference type="HAMAP" id="MF_00922">
    <property type="entry name" value="OM_assembly_BamD"/>
    <property type="match status" value="1"/>
</dbReference>
<reference evidence="5" key="1">
    <citation type="submission" date="2018-06" db="EMBL/GenBank/DDBJ databases">
        <authorList>
            <person name="Zhirakovskaya E."/>
        </authorList>
    </citation>
    <scope>NUCLEOTIDE SEQUENCE</scope>
</reference>